<reference evidence="2" key="1">
    <citation type="submission" date="2019-10" db="EMBL/GenBank/DDBJ databases">
        <title>Conservation and host-specific expression of non-tandemly repeated heterogenous ribosome RNA gene in arbuscular mycorrhizal fungi.</title>
        <authorList>
            <person name="Maeda T."/>
            <person name="Kobayashi Y."/>
            <person name="Nakagawa T."/>
            <person name="Ezawa T."/>
            <person name="Yamaguchi K."/>
            <person name="Bino T."/>
            <person name="Nishimoto Y."/>
            <person name="Shigenobu S."/>
            <person name="Kawaguchi M."/>
        </authorList>
    </citation>
    <scope>NUCLEOTIDE SEQUENCE</scope>
    <source>
        <strain evidence="2">HR1</strain>
    </source>
</reference>
<dbReference type="EMBL" id="BLAL01000357">
    <property type="protein sequence ID" value="GET04845.1"/>
    <property type="molecule type" value="Genomic_DNA"/>
</dbReference>
<proteinExistence type="predicted"/>
<protein>
    <submittedName>
        <fullName evidence="2">Uncharacterized protein</fullName>
    </submittedName>
</protein>
<evidence type="ECO:0000256" key="1">
    <source>
        <dbReference type="SAM" id="MobiDB-lite"/>
    </source>
</evidence>
<feature type="compositionally biased region" description="Basic residues" evidence="1">
    <location>
        <begin position="282"/>
        <end position="294"/>
    </location>
</feature>
<evidence type="ECO:0000313" key="3">
    <source>
        <dbReference type="Proteomes" id="UP000615446"/>
    </source>
</evidence>
<dbReference type="Proteomes" id="UP000615446">
    <property type="component" value="Unassembled WGS sequence"/>
</dbReference>
<feature type="region of interest" description="Disordered" evidence="1">
    <location>
        <begin position="251"/>
        <end position="294"/>
    </location>
</feature>
<name>A0A8H3MEY4_9GLOM</name>
<dbReference type="AlphaFoldDB" id="A0A8H3MEY4"/>
<sequence length="294" mass="33787">MSDSSDNNEIFLENESCLSTNSEDIHFMNELLAKKTPIISPPPSTPGKISLGASWEYSYEDIITYIIMENFQGHPLRFKALSQNTGIPNTLLSLMEIMEEAALLVISRETEKIGSLSTQSQQKSPIILVDDSTTPNMDIDQPEFSEKTPINTNTQDNLNESHHNKTNIWQYSLSGQADHTKPSELFTNHIKNLKHFNTAKKRHIVAYFKKYQDVEECRKTPFTFNHNEVNTTLDWSYSPTTDKHKKLMKFNKNSTKVSPKTHEKTSKPEKDLKKTFKNSTKKDKKKRKKSSNKK</sequence>
<evidence type="ECO:0000313" key="2">
    <source>
        <dbReference type="EMBL" id="GET04845.1"/>
    </source>
</evidence>
<gene>
    <name evidence="2" type="ORF">RCL2_003113800</name>
</gene>
<feature type="compositionally biased region" description="Basic and acidic residues" evidence="1">
    <location>
        <begin position="260"/>
        <end position="274"/>
    </location>
</feature>
<organism evidence="2 3">
    <name type="scientific">Rhizophagus clarus</name>
    <dbReference type="NCBI Taxonomy" id="94130"/>
    <lineage>
        <taxon>Eukaryota</taxon>
        <taxon>Fungi</taxon>
        <taxon>Fungi incertae sedis</taxon>
        <taxon>Mucoromycota</taxon>
        <taxon>Glomeromycotina</taxon>
        <taxon>Glomeromycetes</taxon>
        <taxon>Glomerales</taxon>
        <taxon>Glomeraceae</taxon>
        <taxon>Rhizophagus</taxon>
    </lineage>
</organism>
<comment type="caution">
    <text evidence="2">The sequence shown here is derived from an EMBL/GenBank/DDBJ whole genome shotgun (WGS) entry which is preliminary data.</text>
</comment>
<accession>A0A8H3MEY4</accession>